<comment type="function">
    <text evidence="1 7">Promotes the exchange of GDP for GTP in EF-1-alpha/GDP, thus allowing the regeneration of EF-1-alpha/GTP that could then be used to form the ternary complex EF-1-alpha/GTP/AAtRNA.</text>
</comment>
<dbReference type="SMART" id="SM00888">
    <property type="entry name" value="EF1_GNE"/>
    <property type="match status" value="1"/>
</dbReference>
<dbReference type="HOGENOM" id="CLU_165896_0_0_2"/>
<protein>
    <recommendedName>
        <fullName evidence="3 7">Elongation factor 1-beta</fullName>
        <shortName evidence="7">EF-1-beta</shortName>
    </recommendedName>
    <alternativeName>
        <fullName evidence="6 7">aEF-1beta</fullName>
    </alternativeName>
</protein>
<evidence type="ECO:0000256" key="7">
    <source>
        <dbReference type="HAMAP-Rule" id="MF_00043"/>
    </source>
</evidence>
<dbReference type="PANTHER" id="PTHR39647">
    <property type="entry name" value="ELONGATION FACTOR 1-BETA"/>
    <property type="match status" value="1"/>
</dbReference>
<accession>L0KUP8</accession>
<dbReference type="GO" id="GO:0003746">
    <property type="term" value="F:translation elongation factor activity"/>
    <property type="evidence" value="ECO:0007669"/>
    <property type="project" value="UniProtKB-UniRule"/>
</dbReference>
<evidence type="ECO:0000259" key="8">
    <source>
        <dbReference type="SMART" id="SM00888"/>
    </source>
</evidence>
<evidence type="ECO:0000256" key="1">
    <source>
        <dbReference type="ARBA" id="ARBA00003815"/>
    </source>
</evidence>
<dbReference type="NCBIfam" id="TIGR00489">
    <property type="entry name" value="aEF-1_beta"/>
    <property type="match status" value="1"/>
</dbReference>
<gene>
    <name evidence="7" type="primary">ef1b</name>
    <name evidence="9" type="ordered locus">Metho_0936</name>
</gene>
<dbReference type="InterPro" id="IPR036219">
    <property type="entry name" value="eEF-1beta-like_sf"/>
</dbReference>
<dbReference type="Gene3D" id="3.30.70.60">
    <property type="match status" value="1"/>
</dbReference>
<dbReference type="HAMAP" id="MF_00043">
    <property type="entry name" value="EF1_beta"/>
    <property type="match status" value="1"/>
</dbReference>
<dbReference type="PIRSF" id="PIRSF006521">
    <property type="entry name" value="Transl_elong_EF1B_B_arc"/>
    <property type="match status" value="1"/>
</dbReference>
<keyword evidence="10" id="KW-1185">Reference proteome</keyword>
<evidence type="ECO:0000313" key="10">
    <source>
        <dbReference type="Proteomes" id="UP000010866"/>
    </source>
</evidence>
<organism evidence="9 10">
    <name type="scientific">Methanomethylovorans hollandica (strain DSM 15978 / NBRC 107637 / DMS1)</name>
    <dbReference type="NCBI Taxonomy" id="867904"/>
    <lineage>
        <taxon>Archaea</taxon>
        <taxon>Methanobacteriati</taxon>
        <taxon>Methanobacteriota</taxon>
        <taxon>Stenosarchaea group</taxon>
        <taxon>Methanomicrobia</taxon>
        <taxon>Methanosarcinales</taxon>
        <taxon>Methanosarcinaceae</taxon>
        <taxon>Methanomethylovorans</taxon>
    </lineage>
</organism>
<dbReference type="AlphaFoldDB" id="L0KUP8"/>
<evidence type="ECO:0000256" key="3">
    <source>
        <dbReference type="ARBA" id="ARBA00017600"/>
    </source>
</evidence>
<evidence type="ECO:0000256" key="4">
    <source>
        <dbReference type="ARBA" id="ARBA00022768"/>
    </source>
</evidence>
<dbReference type="GeneID" id="14406745"/>
<dbReference type="EMBL" id="CP003362">
    <property type="protein sequence ID" value="AGB49177.1"/>
    <property type="molecule type" value="Genomic_DNA"/>
</dbReference>
<feature type="domain" description="Translation elongation factor EF1B beta/delta subunit guanine nucleotide exchange" evidence="8">
    <location>
        <begin position="3"/>
        <end position="88"/>
    </location>
</feature>
<comment type="similarity">
    <text evidence="2 7">Belongs to the EF-1-beta/EF-1-delta family.</text>
</comment>
<sequence>MGDVAATIKIMPESVETDLEDLKIKLEAVIPEGATFFGSKIEPVAFGLKALIMVIMVGDLEGGTEQVEAAFAGVPGVESVQVTEVGRPL</sequence>
<dbReference type="NCBIfam" id="NF001670">
    <property type="entry name" value="PRK00435.1"/>
    <property type="match status" value="1"/>
</dbReference>
<evidence type="ECO:0000256" key="2">
    <source>
        <dbReference type="ARBA" id="ARBA00007411"/>
    </source>
</evidence>
<dbReference type="SUPFAM" id="SSF54984">
    <property type="entry name" value="eEF-1beta-like"/>
    <property type="match status" value="1"/>
</dbReference>
<dbReference type="CDD" id="cd00292">
    <property type="entry name" value="EF1B"/>
    <property type="match status" value="1"/>
</dbReference>
<evidence type="ECO:0000256" key="5">
    <source>
        <dbReference type="ARBA" id="ARBA00022917"/>
    </source>
</evidence>
<dbReference type="STRING" id="867904.Metho_0936"/>
<reference evidence="10" key="1">
    <citation type="submission" date="2012-02" db="EMBL/GenBank/DDBJ databases">
        <title>Complete sequence of chromosome of Methanomethylovorans hollandica DSM 15978.</title>
        <authorList>
            <person name="Lucas S."/>
            <person name="Copeland A."/>
            <person name="Lapidus A."/>
            <person name="Glavina del Rio T."/>
            <person name="Dalin E."/>
            <person name="Tice H."/>
            <person name="Bruce D."/>
            <person name="Goodwin L."/>
            <person name="Pitluck S."/>
            <person name="Peters L."/>
            <person name="Mikhailova N."/>
            <person name="Held B."/>
            <person name="Kyrpides N."/>
            <person name="Mavromatis K."/>
            <person name="Ivanova N."/>
            <person name="Brettin T."/>
            <person name="Detter J.C."/>
            <person name="Han C."/>
            <person name="Larimer F."/>
            <person name="Land M."/>
            <person name="Hauser L."/>
            <person name="Markowitz V."/>
            <person name="Cheng J.-F."/>
            <person name="Hugenholtz P."/>
            <person name="Woyke T."/>
            <person name="Wu D."/>
            <person name="Spring S."/>
            <person name="Schroeder M."/>
            <person name="Brambilla E."/>
            <person name="Klenk H.-P."/>
            <person name="Eisen J.A."/>
        </authorList>
    </citation>
    <scope>NUCLEOTIDE SEQUENCE [LARGE SCALE GENOMIC DNA]</scope>
    <source>
        <strain evidence="10">DSM 15978 / NBRC 107637 / DMS1</strain>
    </source>
</reference>
<dbReference type="Pfam" id="PF00736">
    <property type="entry name" value="EF1_GNE"/>
    <property type="match status" value="1"/>
</dbReference>
<name>L0KUP8_METHD</name>
<dbReference type="RefSeq" id="WP_015324344.1">
    <property type="nucleotide sequence ID" value="NC_019977.1"/>
</dbReference>
<dbReference type="PANTHER" id="PTHR39647:SF1">
    <property type="entry name" value="ELONGATION FACTOR 1-BETA"/>
    <property type="match status" value="1"/>
</dbReference>
<dbReference type="Proteomes" id="UP000010866">
    <property type="component" value="Chromosome"/>
</dbReference>
<dbReference type="InterPro" id="IPR014717">
    <property type="entry name" value="Transl_elong_EF1B/ribsomal_bS6"/>
</dbReference>
<dbReference type="OrthoDB" id="84643at2157"/>
<evidence type="ECO:0000313" key="9">
    <source>
        <dbReference type="EMBL" id="AGB49177.1"/>
    </source>
</evidence>
<proteinExistence type="inferred from homology"/>
<keyword evidence="5 7" id="KW-0648">Protein biosynthesis</keyword>
<keyword evidence="4 7" id="KW-0251">Elongation factor</keyword>
<evidence type="ECO:0000256" key="6">
    <source>
        <dbReference type="ARBA" id="ARBA00032274"/>
    </source>
</evidence>
<dbReference type="InterPro" id="IPR014038">
    <property type="entry name" value="EF1B_bsu/dsu_GNE"/>
</dbReference>
<dbReference type="KEGG" id="mhz:Metho_0936"/>
<dbReference type="InterPro" id="IPR004542">
    <property type="entry name" value="Transl_elong_EF1B_B_arc"/>
</dbReference>